<feature type="compositionally biased region" description="Low complexity" evidence="1">
    <location>
        <begin position="53"/>
        <end position="76"/>
    </location>
</feature>
<evidence type="ECO:0000313" key="2">
    <source>
        <dbReference type="EMBL" id="CAA9375457.1"/>
    </source>
</evidence>
<dbReference type="EMBL" id="CADCUL010000112">
    <property type="protein sequence ID" value="CAA9375457.1"/>
    <property type="molecule type" value="Genomic_DNA"/>
</dbReference>
<dbReference type="AlphaFoldDB" id="A0A6J4N2G8"/>
<feature type="region of interest" description="Disordered" evidence="1">
    <location>
        <begin position="53"/>
        <end position="87"/>
    </location>
</feature>
<gene>
    <name evidence="2" type="ORF">AVDCRST_MAG21-1025</name>
</gene>
<name>A0A6J4N2G8_9ACTN</name>
<accession>A0A6J4N2G8</accession>
<sequence length="87" mass="8827">MLAPDRLGEGDALVVRQVRRVDPGKQVDKIPASRPPRQLGDQLGVAVDVRAQQSESSAAASTGTARKGAGAAALRSTAGSMTSGMGL</sequence>
<proteinExistence type="predicted"/>
<feature type="compositionally biased region" description="Polar residues" evidence="1">
    <location>
        <begin position="77"/>
        <end position="87"/>
    </location>
</feature>
<evidence type="ECO:0000256" key="1">
    <source>
        <dbReference type="SAM" id="MobiDB-lite"/>
    </source>
</evidence>
<organism evidence="2">
    <name type="scientific">uncultured Nocardioidaceae bacterium</name>
    <dbReference type="NCBI Taxonomy" id="253824"/>
    <lineage>
        <taxon>Bacteria</taxon>
        <taxon>Bacillati</taxon>
        <taxon>Actinomycetota</taxon>
        <taxon>Actinomycetes</taxon>
        <taxon>Propionibacteriales</taxon>
        <taxon>Nocardioidaceae</taxon>
        <taxon>environmental samples</taxon>
    </lineage>
</organism>
<protein>
    <submittedName>
        <fullName evidence="2">Uncharacterized protein</fullName>
    </submittedName>
</protein>
<reference evidence="2" key="1">
    <citation type="submission" date="2020-02" db="EMBL/GenBank/DDBJ databases">
        <authorList>
            <person name="Meier V. D."/>
        </authorList>
    </citation>
    <scope>NUCLEOTIDE SEQUENCE</scope>
    <source>
        <strain evidence="2">AVDCRST_MAG21</strain>
    </source>
</reference>